<dbReference type="RefSeq" id="WP_350791305.1">
    <property type="nucleotide sequence ID" value="NZ_JBEPEK010000730.1"/>
</dbReference>
<organism evidence="1 2">
    <name type="scientific">Streptomyces hyaluromycini</name>
    <dbReference type="NCBI Taxonomy" id="1377993"/>
    <lineage>
        <taxon>Bacteria</taxon>
        <taxon>Bacillati</taxon>
        <taxon>Actinomycetota</taxon>
        <taxon>Actinomycetes</taxon>
        <taxon>Kitasatosporales</taxon>
        <taxon>Streptomycetaceae</taxon>
        <taxon>Streptomyces</taxon>
    </lineage>
</organism>
<dbReference type="Proteomes" id="UP001474181">
    <property type="component" value="Unassembled WGS sequence"/>
</dbReference>
<proteinExistence type="predicted"/>
<sequence>MMRQAVDAADPSWTLAAWERGLREGPLDRAVTLLSAVAGLGREEAERTELGDRDAALATALERLTAGTAIRGCVRCGGCGEQLDVPVHPAALPRGPRYHPARPLEVEVAGVRIAFRLPDTGDLRALAGTDDPRAGRWLLLARCLPDGADGIDEEAAAVIEAAMEEASPGAAVTLAVDCPVCAASTVAALDVPALLWAQVQTRALALLQEVHVLARAYGWTEPDVLALSPARRAAYLELADA</sequence>
<accession>A0ABV1XDP1</accession>
<evidence type="ECO:0008006" key="3">
    <source>
        <dbReference type="Google" id="ProtNLM"/>
    </source>
</evidence>
<dbReference type="EMBL" id="JBEPEK010000730">
    <property type="protein sequence ID" value="MER7187118.1"/>
    <property type="molecule type" value="Genomic_DNA"/>
</dbReference>
<comment type="caution">
    <text evidence="1">The sequence shown here is derived from an EMBL/GenBank/DDBJ whole genome shotgun (WGS) entry which is preliminary data.</text>
</comment>
<protein>
    <recommendedName>
        <fullName evidence="3">Phage baseplate protein</fullName>
    </recommendedName>
</protein>
<keyword evidence="2" id="KW-1185">Reference proteome</keyword>
<gene>
    <name evidence="1" type="ORF">ABT404_47975</name>
</gene>
<evidence type="ECO:0000313" key="1">
    <source>
        <dbReference type="EMBL" id="MER7187118.1"/>
    </source>
</evidence>
<name>A0ABV1XDP1_9ACTN</name>
<reference evidence="1 2" key="1">
    <citation type="submission" date="2024-06" db="EMBL/GenBank/DDBJ databases">
        <title>The Natural Products Discovery Center: Release of the First 8490 Sequenced Strains for Exploring Actinobacteria Biosynthetic Diversity.</title>
        <authorList>
            <person name="Kalkreuter E."/>
            <person name="Kautsar S.A."/>
            <person name="Yang D."/>
            <person name="Bader C.D."/>
            <person name="Teijaro C.N."/>
            <person name="Fluegel L."/>
            <person name="Davis C.M."/>
            <person name="Simpson J.R."/>
            <person name="Lauterbach L."/>
            <person name="Steele A.D."/>
            <person name="Gui C."/>
            <person name="Meng S."/>
            <person name="Li G."/>
            <person name="Viehrig K."/>
            <person name="Ye F."/>
            <person name="Su P."/>
            <person name="Kiefer A.F."/>
            <person name="Nichols A."/>
            <person name="Cepeda A.J."/>
            <person name="Yan W."/>
            <person name="Fan B."/>
            <person name="Jiang Y."/>
            <person name="Adhikari A."/>
            <person name="Zheng C.-J."/>
            <person name="Schuster L."/>
            <person name="Cowan T.M."/>
            <person name="Smanski M.J."/>
            <person name="Chevrette M.G."/>
            <person name="De Carvalho L.P.S."/>
            <person name="Shen B."/>
        </authorList>
    </citation>
    <scope>NUCLEOTIDE SEQUENCE [LARGE SCALE GENOMIC DNA]</scope>
    <source>
        <strain evidence="1 2">NPDC000234</strain>
    </source>
</reference>
<evidence type="ECO:0000313" key="2">
    <source>
        <dbReference type="Proteomes" id="UP001474181"/>
    </source>
</evidence>